<sequence length="296" mass="31354">MNDSAHTPVTVIGLGPMGQAMVGAYLDRGHPVTVWNRTASRADGLVSRGAKRAETPTEAVLASELVILSLTHYRAMYDILDTVGDALAGRVVVNLSSDTPEAAREASRWLADRGADLLVGGVMVPAPMVGGDGSYVFYSGAEATMDAHRQTLAAIGRPDYRGEDPALAQLWYQAQLDVFLTALSSFAHAAALVGSAGVTATEFFPYAAETFTLAVSMLEESAERFDAGDHRDEGAKVTMMGATADHIVGASRDAGIDVELPLAIRAHYDRAIAAGRGSDSWTTLFETIRKPAISNR</sequence>
<dbReference type="InterPro" id="IPR036291">
    <property type="entry name" value="NAD(P)-bd_dom_sf"/>
</dbReference>
<dbReference type="PANTHER" id="PTHR43580:SF2">
    <property type="entry name" value="CYTOKINE-LIKE NUCLEAR FACTOR N-PAC"/>
    <property type="match status" value="1"/>
</dbReference>
<evidence type="ECO:0000256" key="2">
    <source>
        <dbReference type="ARBA" id="ARBA00023002"/>
    </source>
</evidence>
<dbReference type="OrthoDB" id="4029976at2"/>
<evidence type="ECO:0000313" key="5">
    <source>
        <dbReference type="EMBL" id="SEK45619.1"/>
    </source>
</evidence>
<dbReference type="RefSeq" id="WP_072750569.1">
    <property type="nucleotide sequence ID" value="NZ_FOAW01000002.1"/>
</dbReference>
<reference evidence="6" key="1">
    <citation type="submission" date="2016-10" db="EMBL/GenBank/DDBJ databases">
        <authorList>
            <person name="Varghese N."/>
            <person name="Submissions S."/>
        </authorList>
    </citation>
    <scope>NUCLEOTIDE SEQUENCE [LARGE SCALE GENOMIC DNA]</scope>
    <source>
        <strain evidence="6">DSM 44675</strain>
    </source>
</reference>
<dbReference type="InterPro" id="IPR006115">
    <property type="entry name" value="6PGDH_NADP-bd"/>
</dbReference>
<accession>A0A1H7H5Q0</accession>
<keyword evidence="2" id="KW-0560">Oxidoreductase</keyword>
<dbReference type="Proteomes" id="UP000198677">
    <property type="component" value="Unassembled WGS sequence"/>
</dbReference>
<dbReference type="InterPro" id="IPR015815">
    <property type="entry name" value="HIBADH-related"/>
</dbReference>
<dbReference type="Pfam" id="PF03446">
    <property type="entry name" value="NAD_binding_2"/>
    <property type="match status" value="1"/>
</dbReference>
<organism evidence="5 6">
    <name type="scientific">Rhodococcus maanshanensis</name>
    <dbReference type="NCBI Taxonomy" id="183556"/>
    <lineage>
        <taxon>Bacteria</taxon>
        <taxon>Bacillati</taxon>
        <taxon>Actinomycetota</taxon>
        <taxon>Actinomycetes</taxon>
        <taxon>Mycobacteriales</taxon>
        <taxon>Nocardiaceae</taxon>
        <taxon>Rhodococcus</taxon>
    </lineage>
</organism>
<keyword evidence="6" id="KW-1185">Reference proteome</keyword>
<comment type="similarity">
    <text evidence="1">Belongs to the HIBADH-related family.</text>
</comment>
<dbReference type="PIRSF" id="PIRSF000103">
    <property type="entry name" value="HIBADH"/>
    <property type="match status" value="1"/>
</dbReference>
<evidence type="ECO:0000313" key="6">
    <source>
        <dbReference type="Proteomes" id="UP000198677"/>
    </source>
</evidence>
<proteinExistence type="inferred from homology"/>
<feature type="domain" description="NADPH-dependent reductive aminase-like C-terminal" evidence="4">
    <location>
        <begin position="164"/>
        <end position="290"/>
    </location>
</feature>
<feature type="domain" description="6-phosphogluconate dehydrogenase NADP-binding" evidence="3">
    <location>
        <begin position="9"/>
        <end position="157"/>
    </location>
</feature>
<dbReference type="EMBL" id="FOAW01000002">
    <property type="protein sequence ID" value="SEK45619.1"/>
    <property type="molecule type" value="Genomic_DNA"/>
</dbReference>
<dbReference type="GO" id="GO:0016491">
    <property type="term" value="F:oxidoreductase activity"/>
    <property type="evidence" value="ECO:0007669"/>
    <property type="project" value="UniProtKB-KW"/>
</dbReference>
<evidence type="ECO:0000259" key="4">
    <source>
        <dbReference type="Pfam" id="PF21761"/>
    </source>
</evidence>
<dbReference type="Gene3D" id="3.40.50.720">
    <property type="entry name" value="NAD(P)-binding Rossmann-like Domain"/>
    <property type="match status" value="1"/>
</dbReference>
<dbReference type="InterPro" id="IPR048666">
    <property type="entry name" value="RedAm-like_C"/>
</dbReference>
<evidence type="ECO:0000259" key="3">
    <source>
        <dbReference type="Pfam" id="PF03446"/>
    </source>
</evidence>
<dbReference type="Pfam" id="PF21761">
    <property type="entry name" value="RedAm-like_C"/>
    <property type="match status" value="1"/>
</dbReference>
<gene>
    <name evidence="5" type="ORF">SAMN05444583_10225</name>
</gene>
<protein>
    <submittedName>
        <fullName evidence="5">3-hydroxyisobutyrate dehydrogenase</fullName>
    </submittedName>
</protein>
<evidence type="ECO:0000256" key="1">
    <source>
        <dbReference type="ARBA" id="ARBA00009080"/>
    </source>
</evidence>
<dbReference type="SUPFAM" id="SSF51735">
    <property type="entry name" value="NAD(P)-binding Rossmann-fold domains"/>
    <property type="match status" value="1"/>
</dbReference>
<dbReference type="InterPro" id="IPR051265">
    <property type="entry name" value="HIBADH-related_NP60_sf"/>
</dbReference>
<dbReference type="Gene3D" id="1.10.1040.10">
    <property type="entry name" value="N-(1-d-carboxylethyl)-l-norvaline Dehydrogenase, domain 2"/>
    <property type="match status" value="1"/>
</dbReference>
<dbReference type="InterPro" id="IPR013328">
    <property type="entry name" value="6PGD_dom2"/>
</dbReference>
<dbReference type="AlphaFoldDB" id="A0A1H7H5Q0"/>
<dbReference type="GO" id="GO:0050661">
    <property type="term" value="F:NADP binding"/>
    <property type="evidence" value="ECO:0007669"/>
    <property type="project" value="InterPro"/>
</dbReference>
<name>A0A1H7H5Q0_9NOCA</name>
<dbReference type="PANTHER" id="PTHR43580">
    <property type="entry name" value="OXIDOREDUCTASE GLYR1-RELATED"/>
    <property type="match status" value="1"/>
</dbReference>